<dbReference type="SMART" id="SM00829">
    <property type="entry name" value="PKS_ER"/>
    <property type="match status" value="1"/>
</dbReference>
<dbReference type="InterPro" id="IPR014043">
    <property type="entry name" value="Acyl_transferase_dom"/>
</dbReference>
<dbReference type="InterPro" id="IPR020843">
    <property type="entry name" value="ER"/>
</dbReference>
<accession>A0A423VZL9</accession>
<dbReference type="PROSITE" id="PS50075">
    <property type="entry name" value="CARRIER"/>
    <property type="match status" value="1"/>
</dbReference>
<evidence type="ECO:0000256" key="5">
    <source>
        <dbReference type="ARBA" id="ARBA00023002"/>
    </source>
</evidence>
<name>A0A423VZL9_CYTCH</name>
<dbReference type="GO" id="GO:0006633">
    <property type="term" value="P:fatty acid biosynthetic process"/>
    <property type="evidence" value="ECO:0007669"/>
    <property type="project" value="InterPro"/>
</dbReference>
<dbReference type="InterPro" id="IPR036736">
    <property type="entry name" value="ACP-like_sf"/>
</dbReference>
<evidence type="ECO:0000256" key="9">
    <source>
        <dbReference type="SAM" id="MobiDB-lite"/>
    </source>
</evidence>
<keyword evidence="14" id="KW-1185">Reference proteome</keyword>
<keyword evidence="6" id="KW-0511">Multifunctional enzyme</keyword>
<dbReference type="InterPro" id="IPR016039">
    <property type="entry name" value="Thiolase-like"/>
</dbReference>
<feature type="region of interest" description="N-terminal hotdog fold" evidence="8">
    <location>
        <begin position="1021"/>
        <end position="1159"/>
    </location>
</feature>
<evidence type="ECO:0000256" key="7">
    <source>
        <dbReference type="ARBA" id="ARBA00023315"/>
    </source>
</evidence>
<dbReference type="Pfam" id="PF00109">
    <property type="entry name" value="ketoacyl-synt"/>
    <property type="match status" value="1"/>
</dbReference>
<feature type="domain" description="PKS/mFAS DH" evidence="12">
    <location>
        <begin position="1021"/>
        <end position="1333"/>
    </location>
</feature>
<dbReference type="SMART" id="SM00822">
    <property type="entry name" value="PKS_KR"/>
    <property type="match status" value="1"/>
</dbReference>
<evidence type="ECO:0000256" key="8">
    <source>
        <dbReference type="PROSITE-ProRule" id="PRU01363"/>
    </source>
</evidence>
<dbReference type="InterPro" id="IPR016036">
    <property type="entry name" value="Malonyl_transacylase_ACP-bd"/>
</dbReference>
<dbReference type="Gene3D" id="3.90.180.10">
    <property type="entry name" value="Medium-chain alcohol dehydrogenases, catalytic domain"/>
    <property type="match status" value="1"/>
</dbReference>
<dbReference type="InterPro" id="IPR050091">
    <property type="entry name" value="PKS_NRPS_Biosynth_Enz"/>
</dbReference>
<feature type="compositionally biased region" description="Polar residues" evidence="9">
    <location>
        <begin position="519"/>
        <end position="545"/>
    </location>
</feature>
<dbReference type="Gene3D" id="3.10.129.110">
    <property type="entry name" value="Polyketide synthase dehydratase"/>
    <property type="match status" value="1"/>
</dbReference>
<evidence type="ECO:0000259" key="11">
    <source>
        <dbReference type="PROSITE" id="PS52004"/>
    </source>
</evidence>
<keyword evidence="5" id="KW-0560">Oxidoreductase</keyword>
<dbReference type="InterPro" id="IPR013149">
    <property type="entry name" value="ADH-like_C"/>
</dbReference>
<dbReference type="Pfam" id="PF14765">
    <property type="entry name" value="PS-DH"/>
    <property type="match status" value="1"/>
</dbReference>
<dbReference type="PANTHER" id="PTHR43775:SF29">
    <property type="entry name" value="ASPERFURANONE POLYKETIDE SYNTHASE AFOG-RELATED"/>
    <property type="match status" value="1"/>
</dbReference>
<dbReference type="CDD" id="cd05195">
    <property type="entry name" value="enoyl_red"/>
    <property type="match status" value="1"/>
</dbReference>
<feature type="compositionally biased region" description="Low complexity" evidence="9">
    <location>
        <begin position="492"/>
        <end position="518"/>
    </location>
</feature>
<dbReference type="OrthoDB" id="329835at2759"/>
<evidence type="ECO:0000256" key="6">
    <source>
        <dbReference type="ARBA" id="ARBA00023268"/>
    </source>
</evidence>
<dbReference type="SMART" id="SM00827">
    <property type="entry name" value="PKS_AT"/>
    <property type="match status" value="1"/>
</dbReference>
<dbReference type="Gene3D" id="3.40.50.720">
    <property type="entry name" value="NAD(P)-binding Rossmann-like Domain"/>
    <property type="match status" value="2"/>
</dbReference>
<evidence type="ECO:0000259" key="12">
    <source>
        <dbReference type="PROSITE" id="PS52019"/>
    </source>
</evidence>
<evidence type="ECO:0000313" key="13">
    <source>
        <dbReference type="EMBL" id="ROV96490.1"/>
    </source>
</evidence>
<dbReference type="Pfam" id="PF21089">
    <property type="entry name" value="PKS_DH_N"/>
    <property type="match status" value="1"/>
</dbReference>
<dbReference type="SUPFAM" id="SSF51735">
    <property type="entry name" value="NAD(P)-binding Rossmann-fold domains"/>
    <property type="match status" value="2"/>
</dbReference>
<dbReference type="CDD" id="cd02440">
    <property type="entry name" value="AdoMet_MTases"/>
    <property type="match status" value="1"/>
</dbReference>
<dbReference type="SUPFAM" id="SSF50129">
    <property type="entry name" value="GroES-like"/>
    <property type="match status" value="1"/>
</dbReference>
<dbReference type="InterPro" id="IPR009081">
    <property type="entry name" value="PP-bd_ACP"/>
</dbReference>
<evidence type="ECO:0000256" key="4">
    <source>
        <dbReference type="ARBA" id="ARBA00022857"/>
    </source>
</evidence>
<dbReference type="Gene3D" id="3.40.50.150">
    <property type="entry name" value="Vaccinia Virus protein VP39"/>
    <property type="match status" value="1"/>
</dbReference>
<dbReference type="InterPro" id="IPR042104">
    <property type="entry name" value="PKS_dehydratase_sf"/>
</dbReference>
<dbReference type="InterPro" id="IPR011032">
    <property type="entry name" value="GroES-like_sf"/>
</dbReference>
<dbReference type="InterPro" id="IPR013154">
    <property type="entry name" value="ADH-like_N"/>
</dbReference>
<feature type="region of interest" description="Disordered" evidence="9">
    <location>
        <begin position="486"/>
        <end position="553"/>
    </location>
</feature>
<dbReference type="PROSITE" id="PS52019">
    <property type="entry name" value="PKS_MFAS_DH"/>
    <property type="match status" value="1"/>
</dbReference>
<dbReference type="Pfam" id="PF00107">
    <property type="entry name" value="ADH_zinc_N"/>
    <property type="match status" value="1"/>
</dbReference>
<dbReference type="InterPro" id="IPR014030">
    <property type="entry name" value="Ketoacyl_synth_N"/>
</dbReference>
<dbReference type="SUPFAM" id="SSF53901">
    <property type="entry name" value="Thiolase-like"/>
    <property type="match status" value="1"/>
</dbReference>
<dbReference type="InterPro" id="IPR016035">
    <property type="entry name" value="Acyl_Trfase/lysoPLipase"/>
</dbReference>
<dbReference type="InterPro" id="IPR001227">
    <property type="entry name" value="Ac_transferase_dom_sf"/>
</dbReference>
<dbReference type="Pfam" id="PF00698">
    <property type="entry name" value="Acyl_transf_1"/>
    <property type="match status" value="1"/>
</dbReference>
<dbReference type="Pfam" id="PF08659">
    <property type="entry name" value="KR"/>
    <property type="match status" value="1"/>
</dbReference>
<dbReference type="InterPro" id="IPR006162">
    <property type="entry name" value="Ppantetheine_attach_site"/>
</dbReference>
<dbReference type="PROSITE" id="PS00012">
    <property type="entry name" value="PHOSPHOPANTETHEINE"/>
    <property type="match status" value="1"/>
</dbReference>
<dbReference type="GO" id="GO:0004315">
    <property type="term" value="F:3-oxoacyl-[acyl-carrier-protein] synthase activity"/>
    <property type="evidence" value="ECO:0007669"/>
    <property type="project" value="InterPro"/>
</dbReference>
<dbReference type="SUPFAM" id="SSF52151">
    <property type="entry name" value="FabD/lysophospholipase-like"/>
    <property type="match status" value="1"/>
</dbReference>
<dbReference type="Gene3D" id="3.40.47.10">
    <property type="match status" value="1"/>
</dbReference>
<feature type="domain" description="Carrier" evidence="10">
    <location>
        <begin position="2554"/>
        <end position="2631"/>
    </location>
</feature>
<dbReference type="SMART" id="SM00826">
    <property type="entry name" value="PKS_DH"/>
    <property type="match status" value="1"/>
</dbReference>
<protein>
    <submittedName>
        <fullName evidence="13">Uncharacterized protein</fullName>
    </submittedName>
</protein>
<dbReference type="GO" id="GO:0004312">
    <property type="term" value="F:fatty acid synthase activity"/>
    <property type="evidence" value="ECO:0007669"/>
    <property type="project" value="TreeGrafter"/>
</dbReference>
<dbReference type="GO" id="GO:0030639">
    <property type="term" value="P:polyketide biosynthetic process"/>
    <property type="evidence" value="ECO:0007669"/>
    <property type="project" value="UniProtKB-ARBA"/>
</dbReference>
<keyword evidence="3" id="KW-0808">Transferase</keyword>
<dbReference type="InterPro" id="IPR020807">
    <property type="entry name" value="PKS_DH"/>
</dbReference>
<dbReference type="InterPro" id="IPR036291">
    <property type="entry name" value="NAD(P)-bd_dom_sf"/>
</dbReference>
<feature type="domain" description="Ketosynthase family 3 (KS3)" evidence="11">
    <location>
        <begin position="9"/>
        <end position="470"/>
    </location>
</feature>
<dbReference type="STRING" id="252740.A0A423VZL9"/>
<keyword evidence="2" id="KW-0597">Phosphoprotein</keyword>
<dbReference type="CDD" id="cd00833">
    <property type="entry name" value="PKS"/>
    <property type="match status" value="1"/>
</dbReference>
<organism evidence="13 14">
    <name type="scientific">Cytospora chrysosperma</name>
    <name type="common">Cytospora canker fungus</name>
    <name type="synonym">Sphaeria chrysosperma</name>
    <dbReference type="NCBI Taxonomy" id="252740"/>
    <lineage>
        <taxon>Eukaryota</taxon>
        <taxon>Fungi</taxon>
        <taxon>Dikarya</taxon>
        <taxon>Ascomycota</taxon>
        <taxon>Pezizomycotina</taxon>
        <taxon>Sordariomycetes</taxon>
        <taxon>Sordariomycetidae</taxon>
        <taxon>Diaporthales</taxon>
        <taxon>Cytosporaceae</taxon>
        <taxon>Cytospora</taxon>
    </lineage>
</organism>
<comment type="caution">
    <text evidence="8">Lacks conserved residue(s) required for the propagation of feature annotation.</text>
</comment>
<reference evidence="13 14" key="1">
    <citation type="submission" date="2015-09" db="EMBL/GenBank/DDBJ databases">
        <title>Host preference determinants of Valsa canker pathogens revealed by comparative genomics.</title>
        <authorList>
            <person name="Yin Z."/>
            <person name="Huang L."/>
        </authorList>
    </citation>
    <scope>NUCLEOTIDE SEQUENCE [LARGE SCALE GENOMIC DNA]</scope>
    <source>
        <strain evidence="13 14">YSFL</strain>
    </source>
</reference>
<dbReference type="PANTHER" id="PTHR43775">
    <property type="entry name" value="FATTY ACID SYNTHASE"/>
    <property type="match status" value="1"/>
</dbReference>
<dbReference type="PROSITE" id="PS00606">
    <property type="entry name" value="KS3_1"/>
    <property type="match status" value="1"/>
</dbReference>
<evidence type="ECO:0000256" key="3">
    <source>
        <dbReference type="ARBA" id="ARBA00022679"/>
    </source>
</evidence>
<dbReference type="InterPro" id="IPR029063">
    <property type="entry name" value="SAM-dependent_MTases_sf"/>
</dbReference>
<feature type="region of interest" description="C-terminal hotdog fold" evidence="8">
    <location>
        <begin position="1179"/>
        <end position="1333"/>
    </location>
</feature>
<evidence type="ECO:0000256" key="1">
    <source>
        <dbReference type="ARBA" id="ARBA00022450"/>
    </source>
</evidence>
<dbReference type="Proteomes" id="UP000284375">
    <property type="component" value="Unassembled WGS sequence"/>
</dbReference>
<dbReference type="InterPro" id="IPR056501">
    <property type="entry name" value="NAD-bd_HRPKS_sdrA"/>
</dbReference>
<keyword evidence="4" id="KW-0521">NADP</keyword>
<dbReference type="GO" id="GO:0016491">
    <property type="term" value="F:oxidoreductase activity"/>
    <property type="evidence" value="ECO:0007669"/>
    <property type="project" value="UniProtKB-KW"/>
</dbReference>
<keyword evidence="1" id="KW-0596">Phosphopantetheine</keyword>
<dbReference type="InterPro" id="IPR014031">
    <property type="entry name" value="Ketoacyl_synth_C"/>
</dbReference>
<dbReference type="InterPro" id="IPR020841">
    <property type="entry name" value="PKS_Beta-ketoAc_synthase_dom"/>
</dbReference>
<dbReference type="InterPro" id="IPR013968">
    <property type="entry name" value="PKS_KR"/>
</dbReference>
<dbReference type="InterPro" id="IPR057326">
    <property type="entry name" value="KR_dom"/>
</dbReference>
<dbReference type="Pfam" id="PF23114">
    <property type="entry name" value="NAD-bd_HRPKS_sdrA"/>
    <property type="match status" value="1"/>
</dbReference>
<proteinExistence type="predicted"/>
<comment type="caution">
    <text evidence="13">The sequence shown here is derived from an EMBL/GenBank/DDBJ whole genome shotgun (WGS) entry which is preliminary data.</text>
</comment>
<evidence type="ECO:0000313" key="14">
    <source>
        <dbReference type="Proteomes" id="UP000284375"/>
    </source>
</evidence>
<dbReference type="InterPro" id="IPR018201">
    <property type="entry name" value="Ketoacyl_synth_AS"/>
</dbReference>
<dbReference type="Pfam" id="PF02801">
    <property type="entry name" value="Ketoacyl-synt_C"/>
    <property type="match status" value="1"/>
</dbReference>
<dbReference type="InterPro" id="IPR049900">
    <property type="entry name" value="PKS_mFAS_DH"/>
</dbReference>
<dbReference type="Gene3D" id="3.40.366.10">
    <property type="entry name" value="Malonyl-Coenzyme A Acyl Carrier Protein, domain 2"/>
    <property type="match status" value="1"/>
</dbReference>
<evidence type="ECO:0000256" key="2">
    <source>
        <dbReference type="ARBA" id="ARBA00022553"/>
    </source>
</evidence>
<dbReference type="SMART" id="SM00825">
    <property type="entry name" value="PKS_KS"/>
    <property type="match status" value="1"/>
</dbReference>
<dbReference type="EMBL" id="LJZO01000020">
    <property type="protein sequence ID" value="ROV96490.1"/>
    <property type="molecule type" value="Genomic_DNA"/>
</dbReference>
<dbReference type="SUPFAM" id="SSF55048">
    <property type="entry name" value="Probable ACP-binding domain of malonyl-CoA ACP transacylase"/>
    <property type="match status" value="1"/>
</dbReference>
<sequence length="2638" mass="287114">MAETYGDSTMPVAIVGVSGRFPGDASSPDRLWELISEGRSALSEVPKERYNIDAFYHPSAEHQGTQNARGGYFSEQTNWRTTPGSLLFTVKEDVATFDAPFFRITAQEAHAMDPSQRLALELSYEAMENAGVPMESMAGSQTGCYMATCLRDYANLRATDPHEYPLSKSRYEANGSMGTAMISNRISWFFDLKGPSISLDTACSSSLVALHLAVQSIRSRETTQALVGATNLILMPDTSNHLSTLTFLSPDAKSKAFDAEGVYTRATLGSRLMHSTHPLEYIWRDSQTTNGYARGEGVCVLLVKSLAKALEDGDSIRAVIRGTAVNQDGRTPGINLPSTTAQEALIRSAYRDAGLDFSETGYFEAHGTGTAAGDPLETAAVGRVFADSRKSDQPLYIGSIKTNIGHLEGGAGLAGLVKALYILEKGQIPPNLWLKKIPTFLTPWPTSGPRRISVNSFGYGGTNAHCILDDAHSYLTSHGLTGRHNTVLSSRITTPEPSEPSETSEPTTPITPNTPNTPFSNATFSEAGNYGSPQESTMSQSTNLSDAGEPNTPQLLIWSSHEQNGITRMAESLTSYLGKHHSGHDTDLIKRLAYTLSNRRSRLDWTSFIVADSIPSAIASLTTPAKPVRPAAEAPSAVFIFTGQGAQWAGMGRELRAYTTFRQRMDEANAHLKSLGCEWDLIEEINGPRINEPQVSQPACTALQVALVDLVAEWGVRPAITVGHSSGEIAAAYAKGALSRAAAWTVAYHRGRLSAGLQAGGLELGMLAVALGEEETQAYIDQVKAENKPVVACVNSPVSVTVSGSAEGLQEVQDLIGSRAMNRRLVVKTAYHSPFMQELAQPYLESLKGIEDQNGEYGYSAKMFSSVTAAEITDEALRQPQYWVDNMTCPVKFRQALDAALSYASSAALPLVLVECGPHGALKGPCQQIMTAHPTAEPTKIPYASFLTRKENAITTALTAAGSLFQHGLPLKVAIANSKTSVPEDLTQLVDMPAFAWNHNTRFWYETPRTQAYRLRADARHDLLGTLDESCPDTTGEPVWKNYLRVAEVPWLKHNQLQGQAVLSFSGMLALVLEGVRRTADPLKSIAGYQFRDVFPGPPLVLDEVESSSVETRLAMRAWRAGSRSLTTYWREFSLSSRNRMGVWTQHSTGLVQIQYAALDDHNKEAWRKELEQVQAESCQERNVEEFYKTFSEIGLQWSQAYQSLHTAKISASRRAVTGSIQIPDTAALMPENYESKHTVHPTTLEGAFQLLSTCDGGSGDKIRIPKYIESIYVSAALSPLAPGTILNAFGKIKEKWADGINSTLVVSDISTSEPLLVFDGFKTVDLEIEDGPDTASAEATTQALTKLGAFPVWGLDVETSPVEAVKAVVRKAWSEASNADYSTIQDLEWAAYILCKRGVQNFTPEDAEHMAKHHQVFFRYMQHQVALAADPTTPLPCQKPEWLSADKATEEEVLSRAAAASLEGTMLVRILDNLSAVMKGEVEPWELMNGDGLLEDMYRSGLSDEKTPAAQCEFISLLSHKRPLRILEVGAGTGSATSKILKKLGKANVQKYTYTDISAAFFPQAAEEFKEWAGNGVMDFKVFNAEHDPQSQSLDAGSYDLVVAFQVLHATSKMDETIANCRKLLAPGGHLVVTELTSKVARRSAVFGVLAGWWLGEDDGRINGPEMLEDEWDLRLKRNGFDGVEWSFRDREDEGWSSSIMAARATTQHEESNAPGKAIIVTSSTSGPLVQELSEKLVASGISIQQKSLVEMSTIEPDELAATKCIVAVELDQPLFSHITPDEFEAVKHTILTAHSIVWLTRGGSPPDCKVPEYAMFTGLARSIRGEVPGVKLMTVDLDPDSSYSESIANVLRVVRLQDEESNNEHEFVERNNGLHVVRIMPDERLSKVLSTAVQKPDAIAEEETPTPQPLKQGDRPLKMELKKTGDLESFVFRDDDEASAPLGDDEVEIEVKAIGLDPYDMAVAVGQIWDTHLGIECSGVVTRVGSEVSNVSAGDRVVTFGISTNWYKTYFRSHQDIVQRLPETMSFEEGAGIMRSYGAAKYALVDAARLERDESVLIHDATTAVGMAAVNIAQHIGAEVFATVSGEGERKLLAEKCGIPHNRVFSIAGFSQSIKRATENRGVDVVLNGSLTGENLRQTWHCVSPFGRFIEMGMKDIRSNTGLDMVPFAANATFTGVNMKCMLFSKPKLFKRIMTDALDYLNVRIIKPAPLHALKLSEAAEAFRLLQSKAKLEGGRVVLQVEDSDVVPVIGEKPKQPLQLFSDATYFIPGGLGGLGRPLIRWMAEKGARYFVTTSRSGAKDPKATTLTKELAEQGVQIKVFACDISEEAALESVLSDLSASDFPPIKGTVICSMSVQDTFFETMAHSGFAAATRPKYNVSHNLHRLLPENLDFFICISSAAGQIGSIAQGNYNAGNNYQDALCAHRRSLGLAGTSINLGWMGEIGFVAESDRAKVPQVVRDGVRDLKASQFFAIVEAAMGDEQVSRDQPVLGLASGGLIKHAGRDEPYWFGDARFAAMRVYDTHQSKSEGPAQSQNAADVKTALGSVKSLEEANHVVLAGLMARLAKGLMMDLGDLDPSRPINTYGVDSLVAVDIRAWAMKEALSVVHVSDILKSMPMADLAAKIAEASKLVAGLK</sequence>
<evidence type="ECO:0000259" key="10">
    <source>
        <dbReference type="PROSITE" id="PS50075"/>
    </source>
</evidence>
<dbReference type="InterPro" id="IPR049551">
    <property type="entry name" value="PKS_DH_C"/>
</dbReference>
<dbReference type="InterPro" id="IPR049552">
    <property type="entry name" value="PKS_DH_N"/>
</dbReference>
<dbReference type="SUPFAM" id="SSF47336">
    <property type="entry name" value="ACP-like"/>
    <property type="match status" value="1"/>
</dbReference>
<dbReference type="Pfam" id="PF08240">
    <property type="entry name" value="ADH_N"/>
    <property type="match status" value="1"/>
</dbReference>
<dbReference type="Pfam" id="PF08242">
    <property type="entry name" value="Methyltransf_12"/>
    <property type="match status" value="1"/>
</dbReference>
<dbReference type="InterPro" id="IPR013217">
    <property type="entry name" value="Methyltransf_12"/>
</dbReference>
<gene>
    <name evidence="13" type="ORF">VSDG_05514</name>
</gene>
<keyword evidence="7" id="KW-0012">Acyltransferase</keyword>
<dbReference type="PROSITE" id="PS52004">
    <property type="entry name" value="KS3_2"/>
    <property type="match status" value="1"/>
</dbReference>
<dbReference type="SUPFAM" id="SSF53335">
    <property type="entry name" value="S-adenosyl-L-methionine-dependent methyltransferases"/>
    <property type="match status" value="1"/>
</dbReference>